<evidence type="ECO:0008006" key="14">
    <source>
        <dbReference type="Google" id="ProtNLM"/>
    </source>
</evidence>
<dbReference type="Gene3D" id="2.40.170.20">
    <property type="entry name" value="TonB-dependent receptor, beta-barrel domain"/>
    <property type="match status" value="1"/>
</dbReference>
<keyword evidence="6 8" id="KW-0472">Membrane</keyword>
<dbReference type="InterPro" id="IPR036942">
    <property type="entry name" value="Beta-barrel_TonB_sf"/>
</dbReference>
<dbReference type="Proteomes" id="UP000290975">
    <property type="component" value="Unassembled WGS sequence"/>
</dbReference>
<evidence type="ECO:0000313" key="13">
    <source>
        <dbReference type="Proteomes" id="UP000290975"/>
    </source>
</evidence>
<dbReference type="GO" id="GO:0009279">
    <property type="term" value="C:cell outer membrane"/>
    <property type="evidence" value="ECO:0007669"/>
    <property type="project" value="UniProtKB-SubCell"/>
</dbReference>
<keyword evidence="2 8" id="KW-0813">Transport</keyword>
<sequence length="990" mass="104210">MYRDTYIAPEAAAEGQEREMMMRLSTQHMRANVSGRAIAGALMAALPIGAAAQDAVTAPPPATQQSDDAVPADLPTTDIVVTGTRLGSSFNAPTPVTSIGAERLDALGITNVGEALNQLPSFRASSGPAAQANLGGNIGARLLDLRGLDPQRTLVLVDGKRFVPSTVQGSVDTNLIPSSLLRTVDVVTGGASAAYGSDAVAGVVNFILDRKKEGLDGEFAAGMSQRGDDGNLFASLSGGMRLSDRVHIIGAVEYEKLEGLGTCTSRSWCNSQTLILGNTPGAGGLPANLIIAGVNTSTMTPGGLINRSYNAAGQAIGTTATDPLRGTKFLPDGTPGQFQYGTLVGPLFMLGGEGQGRNGFISALRLKVPLERVSSYGALTAELTDDVTLTADISYGRVKGTVDGAIFRDFNGTLLGRIKRDNPFIPAAVASAMDANGAASFILGKAAFDLGPGRATSTTETYRGVLGVEGRLSDRWTVNGFYQYGRTNFTQRATNLVNQANLLKAVDAVQSGGQTVCRVNADAISSNDDPSCVPFNPFGEGQYSQASVGYITGNGLQHTVNEQHVAGIDLRGELFDLPAGPVTVAVGAEYRRDTVDGTADPISAANGFYSLNGSALSGGVTVKEVFGEIAVPLLRDSAFGYALDLNGAVRRTHYSTTGSVTTWKAGLVYEPVEGVRLRGTRSRDIRAPNIFELFGPQTLRSIGLSDPLNGGLQTNPFVITGSNPNLSVEKADSWTGGFVIAPRSGPFQRLRLSVDYYNIKVADAIGALGAQTLVNRCAQGATNFCSQITRDANNQILQVRDVILNSNALKTSGYDIEFQYRQPIGSWGELNAQLIANITKELTTVDALGAVDRAGQTGVRTGTIPGVPDYVLDGVLTWTVGKFQLTGHGRYIPSGIYWTNFVGPDQDGYAVTAPNSVDNNNVPSRFYLDMTARVNVDTGNGRTFQLFATVNNLLDRDPPAMPGPSGGTNQILFDPVGRAFKVGARFHFGS</sequence>
<evidence type="ECO:0000256" key="9">
    <source>
        <dbReference type="RuleBase" id="RU003357"/>
    </source>
</evidence>
<dbReference type="AlphaFoldDB" id="A0A401J6X2"/>
<dbReference type="Pfam" id="PF07715">
    <property type="entry name" value="Plug"/>
    <property type="match status" value="1"/>
</dbReference>
<evidence type="ECO:0000313" key="12">
    <source>
        <dbReference type="EMBL" id="GBH32401.1"/>
    </source>
</evidence>
<dbReference type="PROSITE" id="PS52016">
    <property type="entry name" value="TONB_DEPENDENT_REC_3"/>
    <property type="match status" value="1"/>
</dbReference>
<keyword evidence="4 8" id="KW-0812">Transmembrane</keyword>
<dbReference type="InterPro" id="IPR039426">
    <property type="entry name" value="TonB-dep_rcpt-like"/>
</dbReference>
<comment type="similarity">
    <text evidence="8 9">Belongs to the TonB-dependent receptor family.</text>
</comment>
<dbReference type="SUPFAM" id="SSF56935">
    <property type="entry name" value="Porins"/>
    <property type="match status" value="1"/>
</dbReference>
<name>A0A401J6X2_SPHXE</name>
<organism evidence="12 13">
    <name type="scientific">Sphingobium xenophagum</name>
    <dbReference type="NCBI Taxonomy" id="121428"/>
    <lineage>
        <taxon>Bacteria</taxon>
        <taxon>Pseudomonadati</taxon>
        <taxon>Pseudomonadota</taxon>
        <taxon>Alphaproteobacteria</taxon>
        <taxon>Sphingomonadales</taxon>
        <taxon>Sphingomonadaceae</taxon>
        <taxon>Sphingobium</taxon>
    </lineage>
</organism>
<evidence type="ECO:0000256" key="3">
    <source>
        <dbReference type="ARBA" id="ARBA00022452"/>
    </source>
</evidence>
<dbReference type="EMBL" id="BBQY01000038">
    <property type="protein sequence ID" value="GBH32401.1"/>
    <property type="molecule type" value="Genomic_DNA"/>
</dbReference>
<keyword evidence="5 9" id="KW-0798">TonB box</keyword>
<dbReference type="InterPro" id="IPR012910">
    <property type="entry name" value="Plug_dom"/>
</dbReference>
<evidence type="ECO:0000256" key="1">
    <source>
        <dbReference type="ARBA" id="ARBA00004571"/>
    </source>
</evidence>
<evidence type="ECO:0000256" key="2">
    <source>
        <dbReference type="ARBA" id="ARBA00022448"/>
    </source>
</evidence>
<dbReference type="PANTHER" id="PTHR47234:SF2">
    <property type="entry name" value="TONB-DEPENDENT RECEPTOR"/>
    <property type="match status" value="1"/>
</dbReference>
<comment type="caution">
    <text evidence="12">The sequence shown here is derived from an EMBL/GenBank/DDBJ whole genome shotgun (WGS) entry which is preliminary data.</text>
</comment>
<accession>A0A401J6X2</accession>
<dbReference type="STRING" id="1192759.GCA_000277525_00393"/>
<keyword evidence="7 8" id="KW-0998">Cell outer membrane</keyword>
<keyword evidence="3 8" id="KW-1134">Transmembrane beta strand</keyword>
<dbReference type="Pfam" id="PF00593">
    <property type="entry name" value="TonB_dep_Rec_b-barrel"/>
    <property type="match status" value="1"/>
</dbReference>
<comment type="subcellular location">
    <subcellularLocation>
        <location evidence="1 8">Cell outer membrane</location>
        <topology evidence="1 8">Multi-pass membrane protein</topology>
    </subcellularLocation>
</comment>
<evidence type="ECO:0000256" key="7">
    <source>
        <dbReference type="ARBA" id="ARBA00023237"/>
    </source>
</evidence>
<proteinExistence type="inferred from homology"/>
<evidence type="ECO:0000259" key="10">
    <source>
        <dbReference type="Pfam" id="PF00593"/>
    </source>
</evidence>
<keyword evidence="13" id="KW-1185">Reference proteome</keyword>
<protein>
    <recommendedName>
        <fullName evidence="14">TonB-dependent receptor</fullName>
    </recommendedName>
</protein>
<dbReference type="InterPro" id="IPR000531">
    <property type="entry name" value="Beta-barrel_TonB"/>
</dbReference>
<dbReference type="InterPro" id="IPR037066">
    <property type="entry name" value="Plug_dom_sf"/>
</dbReference>
<evidence type="ECO:0000256" key="8">
    <source>
        <dbReference type="PROSITE-ProRule" id="PRU01360"/>
    </source>
</evidence>
<evidence type="ECO:0000256" key="6">
    <source>
        <dbReference type="ARBA" id="ARBA00023136"/>
    </source>
</evidence>
<gene>
    <name evidence="12" type="ORF">MBESOW_P3631</name>
</gene>
<feature type="domain" description="TonB-dependent receptor-like beta-barrel" evidence="10">
    <location>
        <begin position="449"/>
        <end position="953"/>
    </location>
</feature>
<evidence type="ECO:0000256" key="4">
    <source>
        <dbReference type="ARBA" id="ARBA00022692"/>
    </source>
</evidence>
<evidence type="ECO:0000259" key="11">
    <source>
        <dbReference type="Pfam" id="PF07715"/>
    </source>
</evidence>
<evidence type="ECO:0000256" key="5">
    <source>
        <dbReference type="ARBA" id="ARBA00023077"/>
    </source>
</evidence>
<reference evidence="12 13" key="1">
    <citation type="submission" date="2014-12" db="EMBL/GenBank/DDBJ databases">
        <title>Whole genome sequencing of Sphingobium xenophagum OW59.</title>
        <authorList>
            <person name="Ohta Y."/>
            <person name="Nishi S."/>
            <person name="Hatada Y."/>
        </authorList>
    </citation>
    <scope>NUCLEOTIDE SEQUENCE [LARGE SCALE GENOMIC DNA]</scope>
    <source>
        <strain evidence="12 13">OW59</strain>
    </source>
</reference>
<feature type="domain" description="TonB-dependent receptor plug" evidence="11">
    <location>
        <begin position="91"/>
        <end position="203"/>
    </location>
</feature>
<dbReference type="Gene3D" id="2.170.130.10">
    <property type="entry name" value="TonB-dependent receptor, plug domain"/>
    <property type="match status" value="1"/>
</dbReference>
<dbReference type="PANTHER" id="PTHR47234">
    <property type="match status" value="1"/>
</dbReference>